<proteinExistence type="predicted"/>
<organism evidence="2 3">
    <name type="scientific">Candidatus Schekmanbacteria bacterium RIFCSPLOWO2_12_FULL_38_15</name>
    <dbReference type="NCBI Taxonomy" id="1817883"/>
    <lineage>
        <taxon>Bacteria</taxon>
        <taxon>Candidatus Schekmaniibacteriota</taxon>
    </lineage>
</organism>
<comment type="caution">
    <text evidence="2">The sequence shown here is derived from an EMBL/GenBank/DDBJ whole genome shotgun (WGS) entry which is preliminary data.</text>
</comment>
<accession>A0A1F7SPM8</accession>
<dbReference type="NCBIfam" id="TIGR02914">
    <property type="entry name" value="EpsI_fam"/>
    <property type="match status" value="1"/>
</dbReference>
<name>A0A1F7SPM8_9BACT</name>
<evidence type="ECO:0000313" key="3">
    <source>
        <dbReference type="Proteomes" id="UP000178082"/>
    </source>
</evidence>
<dbReference type="Pfam" id="PF11984">
    <property type="entry name" value="DUF3485"/>
    <property type="match status" value="1"/>
</dbReference>
<reference evidence="2 3" key="1">
    <citation type="journal article" date="2016" name="Nat. Commun.">
        <title>Thousands of microbial genomes shed light on interconnected biogeochemical processes in an aquifer system.</title>
        <authorList>
            <person name="Anantharaman K."/>
            <person name="Brown C.T."/>
            <person name="Hug L.A."/>
            <person name="Sharon I."/>
            <person name="Castelle C.J."/>
            <person name="Probst A.J."/>
            <person name="Thomas B.C."/>
            <person name="Singh A."/>
            <person name="Wilkins M.J."/>
            <person name="Karaoz U."/>
            <person name="Brodie E.L."/>
            <person name="Williams K.H."/>
            <person name="Hubbard S.S."/>
            <person name="Banfield J.F."/>
        </authorList>
    </citation>
    <scope>NUCLEOTIDE SEQUENCE [LARGE SCALE GENOMIC DNA]</scope>
</reference>
<dbReference type="EMBL" id="MGDI01000004">
    <property type="protein sequence ID" value="OGL55144.1"/>
    <property type="molecule type" value="Genomic_DNA"/>
</dbReference>
<sequence>MFSRKVGEWIATEDIKVDSSAKTALEPSFLVFRKYENGNKDAVWLCIVYHQNDRWGAHDPQVCYKSQGWNLYDYGGRYETRKISISGLEHKINYFYVEKEGVKEMVLYWWFGSGRKQMASRFDQILNMVFTGIFHGYVESGFIRVSIPLRVGKNEEDKAKALDFAKEVSQLIKNYLPK</sequence>
<gene>
    <name evidence="2" type="ORF">A3G31_02795</name>
</gene>
<dbReference type="AlphaFoldDB" id="A0A1F7SPM8"/>
<protein>
    <submittedName>
        <fullName evidence="2">EpsI family protein</fullName>
    </submittedName>
</protein>
<evidence type="ECO:0000259" key="1">
    <source>
        <dbReference type="Pfam" id="PF11984"/>
    </source>
</evidence>
<dbReference type="STRING" id="1817883.A3G31_02795"/>
<dbReference type="InterPro" id="IPR014263">
    <property type="entry name" value="Methanolan_biosynth_EpsI"/>
</dbReference>
<feature type="domain" description="Methanolan biosynthesis EpsI" evidence="1">
    <location>
        <begin position="2"/>
        <end position="174"/>
    </location>
</feature>
<evidence type="ECO:0000313" key="2">
    <source>
        <dbReference type="EMBL" id="OGL55144.1"/>
    </source>
</evidence>
<dbReference type="Proteomes" id="UP000178082">
    <property type="component" value="Unassembled WGS sequence"/>
</dbReference>